<name>A0A212LXN7_9FIRM</name>
<evidence type="ECO:0000256" key="1">
    <source>
        <dbReference type="ARBA" id="ARBA00010923"/>
    </source>
</evidence>
<accession>A0A212LXN7</accession>
<dbReference type="PANTHER" id="PTHR30408">
    <property type="entry name" value="TYPE-1 RESTRICTION ENZYME ECOKI SPECIFICITY PROTEIN"/>
    <property type="match status" value="1"/>
</dbReference>
<evidence type="ECO:0000256" key="2">
    <source>
        <dbReference type="ARBA" id="ARBA00022747"/>
    </source>
</evidence>
<protein>
    <submittedName>
        <fullName evidence="5">Restriction modification system DNA specificity domain-containing protein</fullName>
    </submittedName>
</protein>
<evidence type="ECO:0000259" key="4">
    <source>
        <dbReference type="Pfam" id="PF01420"/>
    </source>
</evidence>
<dbReference type="InterPro" id="IPR052021">
    <property type="entry name" value="Type-I_RS_S_subunit"/>
</dbReference>
<sequence>MSLSNWKMSTLGEACLNITDGSHTSPPSVENGYYMASVKDMDLYGFDFNNCRMISEVDYTKLVRNGCKPHFGDVLVGKDGARYLEDAFVFKQNKEVVLLSSIAILRPDKRKVTSEYLYYFLRNENTRIDIKNNYGSGSAIPRMVLKDFKRVPIPVPALSEQKAIADTLSCLDDKIELNNRINKTLEEMAQAIFKSWFVDFEPFQDGEFEDSELGQIPKGWRVGTVEEFAEEMKNGGTPSRKNETYWNSNDIPWIKTGEIKNSMIIKSEEFISHEGLRNSSAKMLPYNSVLMAMYGATAGQIGLLRFEATTNQACCAMICSSSNKSIFLYLNLLNNQEYIKSLAVGAAQQNLSKDTISKLKIIIPPDHVIEAAVFDEIFECIDNKLRENQSIAEIRDSLLPKLMSGEIRVPIEEVQ</sequence>
<dbReference type="Gene3D" id="1.10.287.1120">
    <property type="entry name" value="Bipartite methylase S protein"/>
    <property type="match status" value="1"/>
</dbReference>
<dbReference type="GO" id="GO:0003677">
    <property type="term" value="F:DNA binding"/>
    <property type="evidence" value="ECO:0007669"/>
    <property type="project" value="UniProtKB-KW"/>
</dbReference>
<dbReference type="AlphaFoldDB" id="A0A212LXN7"/>
<dbReference type="InterPro" id="IPR044946">
    <property type="entry name" value="Restrct_endonuc_typeI_TRD_sf"/>
</dbReference>
<organism evidence="5">
    <name type="scientific">uncultured Sporomusa sp</name>
    <dbReference type="NCBI Taxonomy" id="307249"/>
    <lineage>
        <taxon>Bacteria</taxon>
        <taxon>Bacillati</taxon>
        <taxon>Bacillota</taxon>
        <taxon>Negativicutes</taxon>
        <taxon>Selenomonadales</taxon>
        <taxon>Sporomusaceae</taxon>
        <taxon>Sporomusa</taxon>
        <taxon>environmental samples</taxon>
    </lineage>
</organism>
<dbReference type="GO" id="GO:0009307">
    <property type="term" value="P:DNA restriction-modification system"/>
    <property type="evidence" value="ECO:0007669"/>
    <property type="project" value="UniProtKB-KW"/>
</dbReference>
<dbReference type="SUPFAM" id="SSF116734">
    <property type="entry name" value="DNA methylase specificity domain"/>
    <property type="match status" value="2"/>
</dbReference>
<keyword evidence="3" id="KW-0238">DNA-binding</keyword>
<feature type="domain" description="Type I restriction modification DNA specificity" evidence="4">
    <location>
        <begin position="217"/>
        <end position="389"/>
    </location>
</feature>
<dbReference type="InterPro" id="IPR000055">
    <property type="entry name" value="Restrct_endonuc_typeI_TRD"/>
</dbReference>
<dbReference type="EMBL" id="FMJE01000005">
    <property type="protein sequence ID" value="SCM82364.1"/>
    <property type="molecule type" value="Genomic_DNA"/>
</dbReference>
<dbReference type="CDD" id="cd17501">
    <property type="entry name" value="RMtype1_S_Vch69ORF1407P_TRD2-CR2_like"/>
    <property type="match status" value="1"/>
</dbReference>
<reference evidence="5" key="1">
    <citation type="submission" date="2016-08" db="EMBL/GenBank/DDBJ databases">
        <authorList>
            <person name="Seilhamer J.J."/>
        </authorList>
    </citation>
    <scope>NUCLEOTIDE SEQUENCE</scope>
    <source>
        <strain evidence="5">86</strain>
    </source>
</reference>
<evidence type="ECO:0000256" key="3">
    <source>
        <dbReference type="ARBA" id="ARBA00023125"/>
    </source>
</evidence>
<feature type="domain" description="Type I restriction modification DNA specificity" evidence="4">
    <location>
        <begin position="72"/>
        <end position="187"/>
    </location>
</feature>
<dbReference type="Gene3D" id="3.90.220.20">
    <property type="entry name" value="DNA methylase specificity domains"/>
    <property type="match status" value="2"/>
</dbReference>
<dbReference type="Pfam" id="PF01420">
    <property type="entry name" value="Methylase_S"/>
    <property type="match status" value="2"/>
</dbReference>
<comment type="similarity">
    <text evidence="1">Belongs to the type-I restriction system S methylase family.</text>
</comment>
<dbReference type="RefSeq" id="WP_288185043.1">
    <property type="nucleotide sequence ID" value="NZ_LT608335.1"/>
</dbReference>
<evidence type="ECO:0000313" key="5">
    <source>
        <dbReference type="EMBL" id="SCM82364.1"/>
    </source>
</evidence>
<keyword evidence="2" id="KW-0680">Restriction system</keyword>
<proteinExistence type="inferred from homology"/>
<gene>
    <name evidence="5" type="ORF">KL86SPO_50135</name>
</gene>
<dbReference type="PANTHER" id="PTHR30408:SF13">
    <property type="entry name" value="TYPE I RESTRICTION ENZYME HINDI SPECIFICITY SUBUNIT"/>
    <property type="match status" value="1"/>
</dbReference>